<proteinExistence type="predicted"/>
<dbReference type="Gene3D" id="2.40.70.10">
    <property type="entry name" value="Acid Proteases"/>
    <property type="match status" value="1"/>
</dbReference>
<keyword evidence="1" id="KW-1133">Transmembrane helix</keyword>
<accession>A0A9R1UMZ2</accession>
<feature type="transmembrane region" description="Helical" evidence="1">
    <location>
        <begin position="12"/>
        <end position="35"/>
    </location>
</feature>
<dbReference type="PANTHER" id="PTHR33067:SF15">
    <property type="entry name" value="RNA-DIRECTED DNA POLYMERASE"/>
    <property type="match status" value="1"/>
</dbReference>
<dbReference type="EMBL" id="NBSK02000008">
    <property type="protein sequence ID" value="KAJ0190445.1"/>
    <property type="molecule type" value="Genomic_DNA"/>
</dbReference>
<name>A0A9R1UMZ2_LACSA</name>
<protein>
    <submittedName>
        <fullName evidence="2">Uncharacterized protein</fullName>
    </submittedName>
</protein>
<keyword evidence="1" id="KW-0472">Membrane</keyword>
<dbReference type="PANTHER" id="PTHR33067">
    <property type="entry name" value="RNA-DIRECTED DNA POLYMERASE-RELATED"/>
    <property type="match status" value="1"/>
</dbReference>
<keyword evidence="3" id="KW-1185">Reference proteome</keyword>
<dbReference type="InterPro" id="IPR021109">
    <property type="entry name" value="Peptidase_aspartic_dom_sf"/>
</dbReference>
<evidence type="ECO:0000313" key="2">
    <source>
        <dbReference type="EMBL" id="KAJ0190445.1"/>
    </source>
</evidence>
<keyword evidence="1" id="KW-0812">Transmembrane</keyword>
<gene>
    <name evidence="2" type="ORF">LSAT_V11C800437380</name>
</gene>
<dbReference type="Proteomes" id="UP000235145">
    <property type="component" value="Unassembled WGS sequence"/>
</dbReference>
<dbReference type="AlphaFoldDB" id="A0A9R1UMZ2"/>
<evidence type="ECO:0000256" key="1">
    <source>
        <dbReference type="SAM" id="Phobius"/>
    </source>
</evidence>
<sequence>MKRGCPRSARIPMSLLCLEIWAIFMYLELCLNWLVGRSIVHPKGVLEDVLVQVNELVFPADSYVLDMGDVDSPNSSSIFLGRSFLKTTNTKINVYNGTLSMEFVGELVLNKKFDKNSVKKIADKFKLDDGLLGIMEFMDDKKKSCSMKWEGKVSRVGGIPK</sequence>
<organism evidence="2 3">
    <name type="scientific">Lactuca sativa</name>
    <name type="common">Garden lettuce</name>
    <dbReference type="NCBI Taxonomy" id="4236"/>
    <lineage>
        <taxon>Eukaryota</taxon>
        <taxon>Viridiplantae</taxon>
        <taxon>Streptophyta</taxon>
        <taxon>Embryophyta</taxon>
        <taxon>Tracheophyta</taxon>
        <taxon>Spermatophyta</taxon>
        <taxon>Magnoliopsida</taxon>
        <taxon>eudicotyledons</taxon>
        <taxon>Gunneridae</taxon>
        <taxon>Pentapetalae</taxon>
        <taxon>asterids</taxon>
        <taxon>campanulids</taxon>
        <taxon>Asterales</taxon>
        <taxon>Asteraceae</taxon>
        <taxon>Cichorioideae</taxon>
        <taxon>Cichorieae</taxon>
        <taxon>Lactucinae</taxon>
        <taxon>Lactuca</taxon>
    </lineage>
</organism>
<comment type="caution">
    <text evidence="2">The sequence shown here is derived from an EMBL/GenBank/DDBJ whole genome shotgun (WGS) entry which is preliminary data.</text>
</comment>
<evidence type="ECO:0000313" key="3">
    <source>
        <dbReference type="Proteomes" id="UP000235145"/>
    </source>
</evidence>
<reference evidence="2 3" key="1">
    <citation type="journal article" date="2017" name="Nat. Commun.">
        <title>Genome assembly with in vitro proximity ligation data and whole-genome triplication in lettuce.</title>
        <authorList>
            <person name="Reyes-Chin-Wo S."/>
            <person name="Wang Z."/>
            <person name="Yang X."/>
            <person name="Kozik A."/>
            <person name="Arikit S."/>
            <person name="Song C."/>
            <person name="Xia L."/>
            <person name="Froenicke L."/>
            <person name="Lavelle D.O."/>
            <person name="Truco M.J."/>
            <person name="Xia R."/>
            <person name="Zhu S."/>
            <person name="Xu C."/>
            <person name="Xu H."/>
            <person name="Xu X."/>
            <person name="Cox K."/>
            <person name="Korf I."/>
            <person name="Meyers B.C."/>
            <person name="Michelmore R.W."/>
        </authorList>
    </citation>
    <scope>NUCLEOTIDE SEQUENCE [LARGE SCALE GENOMIC DNA]</scope>
    <source>
        <strain evidence="3">cv. Salinas</strain>
        <tissue evidence="2">Seedlings</tissue>
    </source>
</reference>